<dbReference type="OrthoDB" id="6487992at2759"/>
<dbReference type="EnsemblMetazoa" id="XM_022812348">
    <property type="protein sequence ID" value="XP_022668083"/>
    <property type="gene ID" value="LOC111253231"/>
</dbReference>
<keyword evidence="8" id="KW-0479">Metal-binding</keyword>
<dbReference type="KEGG" id="vde:111253231"/>
<dbReference type="Pfam" id="PF22944">
    <property type="entry name" value="DGKD_4H"/>
    <property type="match status" value="1"/>
</dbReference>
<feature type="region of interest" description="Disordered" evidence="16">
    <location>
        <begin position="944"/>
        <end position="1026"/>
    </location>
</feature>
<evidence type="ECO:0000256" key="15">
    <source>
        <dbReference type="RuleBase" id="RU361128"/>
    </source>
</evidence>
<keyword evidence="6" id="KW-0597">Phosphoprotein</keyword>
<evidence type="ECO:0000313" key="21">
    <source>
        <dbReference type="EnsemblMetazoa" id="XP_022668083"/>
    </source>
</evidence>
<feature type="region of interest" description="Disordered" evidence="16">
    <location>
        <begin position="775"/>
        <end position="840"/>
    </location>
</feature>
<dbReference type="GO" id="GO:0046486">
    <property type="term" value="P:glycerolipid metabolic process"/>
    <property type="evidence" value="ECO:0007669"/>
    <property type="project" value="UniProtKB-ARBA"/>
</dbReference>
<dbReference type="Pfam" id="PF00130">
    <property type="entry name" value="C1_1"/>
    <property type="match status" value="2"/>
</dbReference>
<dbReference type="PROSITE" id="PS50081">
    <property type="entry name" value="ZF_DAG_PE_2"/>
    <property type="match status" value="2"/>
</dbReference>
<dbReference type="GeneID" id="111253231"/>
<evidence type="ECO:0000256" key="12">
    <source>
        <dbReference type="ARBA" id="ARBA00022777"/>
    </source>
</evidence>
<evidence type="ECO:0000256" key="1">
    <source>
        <dbReference type="ARBA" id="ARBA00001383"/>
    </source>
</evidence>
<feature type="domain" description="Phorbol-ester/DAG-type" evidence="18">
    <location>
        <begin position="241"/>
        <end position="292"/>
    </location>
</feature>
<evidence type="ECO:0000256" key="13">
    <source>
        <dbReference type="ARBA" id="ARBA00022833"/>
    </source>
</evidence>
<dbReference type="Proteomes" id="UP000594260">
    <property type="component" value="Unplaced"/>
</dbReference>
<dbReference type="GO" id="GO:0005524">
    <property type="term" value="F:ATP binding"/>
    <property type="evidence" value="ECO:0007669"/>
    <property type="project" value="UniProtKB-KW"/>
</dbReference>
<dbReference type="InterPro" id="IPR016064">
    <property type="entry name" value="NAD/diacylglycerol_kinase_sf"/>
</dbReference>
<dbReference type="SUPFAM" id="SSF47769">
    <property type="entry name" value="SAM/Pointed domain"/>
    <property type="match status" value="1"/>
</dbReference>
<dbReference type="GO" id="GO:0005737">
    <property type="term" value="C:cytoplasm"/>
    <property type="evidence" value="ECO:0007669"/>
    <property type="project" value="UniProtKB-SubCell"/>
</dbReference>
<dbReference type="SMART" id="SM00046">
    <property type="entry name" value="DAGKc"/>
    <property type="match status" value="1"/>
</dbReference>
<dbReference type="PANTHER" id="PTHR11255">
    <property type="entry name" value="DIACYLGLYCEROL KINASE"/>
    <property type="match status" value="1"/>
</dbReference>
<comment type="function">
    <text evidence="2">Phosphorylates diacylglycerol (DAG) to generate phosphatidic acid (PA).</text>
</comment>
<evidence type="ECO:0000256" key="9">
    <source>
        <dbReference type="ARBA" id="ARBA00022737"/>
    </source>
</evidence>
<evidence type="ECO:0000256" key="5">
    <source>
        <dbReference type="ARBA" id="ARBA00022490"/>
    </source>
</evidence>
<dbReference type="Pfam" id="PF00609">
    <property type="entry name" value="DAGK_acc"/>
    <property type="match status" value="1"/>
</dbReference>
<evidence type="ECO:0000256" key="4">
    <source>
        <dbReference type="ARBA" id="ARBA00009280"/>
    </source>
</evidence>
<organism evidence="21 22">
    <name type="scientific">Varroa destructor</name>
    <name type="common">Honeybee mite</name>
    <dbReference type="NCBI Taxonomy" id="109461"/>
    <lineage>
        <taxon>Eukaryota</taxon>
        <taxon>Metazoa</taxon>
        <taxon>Ecdysozoa</taxon>
        <taxon>Arthropoda</taxon>
        <taxon>Chelicerata</taxon>
        <taxon>Arachnida</taxon>
        <taxon>Acari</taxon>
        <taxon>Parasitiformes</taxon>
        <taxon>Mesostigmata</taxon>
        <taxon>Gamasina</taxon>
        <taxon>Dermanyssoidea</taxon>
        <taxon>Varroidae</taxon>
        <taxon>Varroa</taxon>
    </lineage>
</organism>
<evidence type="ECO:0000256" key="11">
    <source>
        <dbReference type="ARBA" id="ARBA00022771"/>
    </source>
</evidence>
<evidence type="ECO:0000259" key="20">
    <source>
        <dbReference type="PROSITE" id="PS50146"/>
    </source>
</evidence>
<keyword evidence="7 15" id="KW-0808">Transferase</keyword>
<dbReference type="SMART" id="SM00045">
    <property type="entry name" value="DAGKa"/>
    <property type="match status" value="1"/>
</dbReference>
<feature type="compositionally biased region" description="Polar residues" evidence="16">
    <location>
        <begin position="475"/>
        <end position="489"/>
    </location>
</feature>
<dbReference type="CDD" id="cd20800">
    <property type="entry name" value="C1_DGK_typeII_rpt1"/>
    <property type="match status" value="1"/>
</dbReference>
<evidence type="ECO:0000256" key="14">
    <source>
        <dbReference type="ARBA" id="ARBA00022840"/>
    </source>
</evidence>
<dbReference type="PROSITE" id="PS50146">
    <property type="entry name" value="DAGK"/>
    <property type="match status" value="1"/>
</dbReference>
<feature type="domain" description="Phorbol-ester/DAG-type" evidence="18">
    <location>
        <begin position="168"/>
        <end position="218"/>
    </location>
</feature>
<dbReference type="Gene3D" id="2.60.200.40">
    <property type="match status" value="1"/>
</dbReference>
<comment type="similarity">
    <text evidence="4 15">Belongs to the eukaryotic diacylglycerol kinase family.</text>
</comment>
<evidence type="ECO:0000256" key="2">
    <source>
        <dbReference type="ARBA" id="ARBA00002064"/>
    </source>
</evidence>
<dbReference type="GO" id="GO:0004143">
    <property type="term" value="F:ATP-dependent diacylglycerol kinase activity"/>
    <property type="evidence" value="ECO:0007669"/>
    <property type="project" value="UniProtKB-EC"/>
</dbReference>
<dbReference type="Pfam" id="PF00536">
    <property type="entry name" value="SAM_1"/>
    <property type="match status" value="1"/>
</dbReference>
<keyword evidence="14 15" id="KW-0067">ATP-binding</keyword>
<dbReference type="SMART" id="SM00454">
    <property type="entry name" value="SAM"/>
    <property type="match status" value="1"/>
</dbReference>
<dbReference type="FunFam" id="3.40.50.10330:FF:000001">
    <property type="entry name" value="Diacylglycerol kinase"/>
    <property type="match status" value="1"/>
</dbReference>
<dbReference type="PROSITE" id="PS00479">
    <property type="entry name" value="ZF_DAG_PE_1"/>
    <property type="match status" value="2"/>
</dbReference>
<keyword evidence="10 15" id="KW-0547">Nucleotide-binding</keyword>
<feature type="region of interest" description="Disordered" evidence="16">
    <location>
        <begin position="1066"/>
        <end position="1094"/>
    </location>
</feature>
<proteinExistence type="inferred from homology"/>
<evidence type="ECO:0000256" key="10">
    <source>
        <dbReference type="ARBA" id="ARBA00022741"/>
    </source>
</evidence>
<feature type="domain" description="DAGKc" evidence="20">
    <location>
        <begin position="327"/>
        <end position="465"/>
    </location>
</feature>
<evidence type="ECO:0000313" key="22">
    <source>
        <dbReference type="Proteomes" id="UP000594260"/>
    </source>
</evidence>
<dbReference type="PROSITE" id="PS50003">
    <property type="entry name" value="PH_DOMAIN"/>
    <property type="match status" value="1"/>
</dbReference>
<dbReference type="FunFam" id="2.60.200.40:FF:000001">
    <property type="entry name" value="Diacylglycerol kinase"/>
    <property type="match status" value="1"/>
</dbReference>
<dbReference type="InterPro" id="IPR001660">
    <property type="entry name" value="SAM"/>
</dbReference>
<dbReference type="Gene3D" id="3.40.50.10330">
    <property type="entry name" value="Probable inorganic polyphosphate/atp-NAD kinase, domain 1"/>
    <property type="match status" value="1"/>
</dbReference>
<dbReference type="GO" id="GO:0008270">
    <property type="term" value="F:zinc ion binding"/>
    <property type="evidence" value="ECO:0007669"/>
    <property type="project" value="UniProtKB-KW"/>
</dbReference>
<keyword evidence="9" id="KW-0677">Repeat</keyword>
<dbReference type="Pfam" id="PF00169">
    <property type="entry name" value="PH"/>
    <property type="match status" value="1"/>
</dbReference>
<evidence type="ECO:0000259" key="19">
    <source>
        <dbReference type="PROSITE" id="PS50105"/>
    </source>
</evidence>
<comment type="catalytic activity">
    <reaction evidence="1 15">
        <text>a 1,2-diacyl-sn-glycerol + ATP = a 1,2-diacyl-sn-glycero-3-phosphate + ADP + H(+)</text>
        <dbReference type="Rhea" id="RHEA:10272"/>
        <dbReference type="ChEBI" id="CHEBI:15378"/>
        <dbReference type="ChEBI" id="CHEBI:17815"/>
        <dbReference type="ChEBI" id="CHEBI:30616"/>
        <dbReference type="ChEBI" id="CHEBI:58608"/>
        <dbReference type="ChEBI" id="CHEBI:456216"/>
        <dbReference type="EC" id="2.7.1.107"/>
    </reaction>
</comment>
<evidence type="ECO:0000256" key="3">
    <source>
        <dbReference type="ARBA" id="ARBA00004496"/>
    </source>
</evidence>
<dbReference type="InterPro" id="IPR002219">
    <property type="entry name" value="PKC_DAG/PE"/>
</dbReference>
<evidence type="ECO:0000256" key="8">
    <source>
        <dbReference type="ARBA" id="ARBA00022723"/>
    </source>
</evidence>
<feature type="compositionally biased region" description="Gly residues" evidence="16">
    <location>
        <begin position="1067"/>
        <end position="1084"/>
    </location>
</feature>
<evidence type="ECO:0000256" key="16">
    <source>
        <dbReference type="SAM" id="MobiDB-lite"/>
    </source>
</evidence>
<feature type="compositionally biased region" description="Low complexity" evidence="16">
    <location>
        <begin position="663"/>
        <end position="695"/>
    </location>
</feature>
<evidence type="ECO:0000256" key="7">
    <source>
        <dbReference type="ARBA" id="ARBA00022679"/>
    </source>
</evidence>
<feature type="region of interest" description="Disordered" evidence="16">
    <location>
        <begin position="472"/>
        <end position="526"/>
    </location>
</feature>
<dbReference type="SMART" id="SM00233">
    <property type="entry name" value="PH"/>
    <property type="match status" value="1"/>
</dbReference>
<feature type="compositionally biased region" description="Polar residues" evidence="16">
    <location>
        <begin position="983"/>
        <end position="1014"/>
    </location>
</feature>
<feature type="region of interest" description="Disordered" evidence="16">
    <location>
        <begin position="643"/>
        <end position="695"/>
    </location>
</feature>
<dbReference type="FunFam" id="3.30.60.20:FF:000002">
    <property type="entry name" value="Diacylglycerol kinase"/>
    <property type="match status" value="1"/>
</dbReference>
<dbReference type="GO" id="GO:0005886">
    <property type="term" value="C:plasma membrane"/>
    <property type="evidence" value="ECO:0007669"/>
    <property type="project" value="TreeGrafter"/>
</dbReference>
<dbReference type="Gene3D" id="2.30.29.30">
    <property type="entry name" value="Pleckstrin-homology domain (PH domain)/Phosphotyrosine-binding domain (PTB)"/>
    <property type="match status" value="1"/>
</dbReference>
<dbReference type="InterPro" id="IPR017438">
    <property type="entry name" value="ATP-NAD_kinase_N"/>
</dbReference>
<evidence type="ECO:0000259" key="17">
    <source>
        <dbReference type="PROSITE" id="PS50003"/>
    </source>
</evidence>
<evidence type="ECO:0000259" key="18">
    <source>
        <dbReference type="PROSITE" id="PS50081"/>
    </source>
</evidence>
<dbReference type="InterPro" id="IPR037607">
    <property type="entry name" value="DGK"/>
</dbReference>
<reference evidence="21" key="1">
    <citation type="submission" date="2021-01" db="UniProtKB">
        <authorList>
            <consortium name="EnsemblMetazoa"/>
        </authorList>
    </citation>
    <scope>IDENTIFICATION</scope>
</reference>
<feature type="domain" description="PH" evidence="17">
    <location>
        <begin position="1"/>
        <end position="122"/>
    </location>
</feature>
<dbReference type="InterPro" id="IPR011993">
    <property type="entry name" value="PH-like_dom_sf"/>
</dbReference>
<dbReference type="GO" id="GO:0007200">
    <property type="term" value="P:phospholipase C-activating G protein-coupled receptor signaling pathway"/>
    <property type="evidence" value="ECO:0007669"/>
    <property type="project" value="InterPro"/>
</dbReference>
<comment type="subcellular location">
    <subcellularLocation>
        <location evidence="3">Cytoplasm</location>
    </subcellularLocation>
</comment>
<dbReference type="InterPro" id="IPR054474">
    <property type="entry name" value="DGKD_4H"/>
</dbReference>
<dbReference type="InterPro" id="IPR013761">
    <property type="entry name" value="SAM/pointed_sf"/>
</dbReference>
<dbReference type="SUPFAM" id="SSF57889">
    <property type="entry name" value="Cysteine-rich domain"/>
    <property type="match status" value="2"/>
</dbReference>
<dbReference type="PROSITE" id="PS50105">
    <property type="entry name" value="SAM_DOMAIN"/>
    <property type="match status" value="1"/>
</dbReference>
<keyword evidence="11" id="KW-0863">Zinc-finger</keyword>
<dbReference type="InterPro" id="IPR001206">
    <property type="entry name" value="Diacylglycerol_kinase_cat_dom"/>
</dbReference>
<keyword evidence="5" id="KW-0963">Cytoplasm</keyword>
<keyword evidence="12 15" id="KW-0418">Kinase</keyword>
<feature type="compositionally biased region" description="Polar residues" evidence="16">
    <location>
        <begin position="1374"/>
        <end position="1394"/>
    </location>
</feature>
<feature type="compositionally biased region" description="Low complexity" evidence="16">
    <location>
        <begin position="948"/>
        <end position="963"/>
    </location>
</feature>
<dbReference type="Gene3D" id="1.10.150.50">
    <property type="entry name" value="Transcription Factor, Ets-1"/>
    <property type="match status" value="1"/>
</dbReference>
<keyword evidence="13" id="KW-0862">Zinc</keyword>
<protein>
    <recommendedName>
        <fullName evidence="15">Diacylglycerol kinase</fullName>
        <shortName evidence="15">DAG kinase</shortName>
        <ecNumber evidence="15">2.7.1.107</ecNumber>
    </recommendedName>
</protein>
<dbReference type="InterPro" id="IPR001849">
    <property type="entry name" value="PH_domain"/>
</dbReference>
<dbReference type="InParanoid" id="A0A7M7KKD1"/>
<dbReference type="SMART" id="SM00109">
    <property type="entry name" value="C1"/>
    <property type="match status" value="2"/>
</dbReference>
<keyword evidence="22" id="KW-1185">Reference proteome</keyword>
<accession>A0A7M7KKD1</accession>
<dbReference type="SUPFAM" id="SSF111331">
    <property type="entry name" value="NAD kinase/diacylglycerol kinase-like"/>
    <property type="match status" value="2"/>
</dbReference>
<dbReference type="PANTHER" id="PTHR11255:SF109">
    <property type="entry name" value="DIACYLGLYCEROL KINASE ETA"/>
    <property type="match status" value="1"/>
</dbReference>
<dbReference type="SUPFAM" id="SSF50729">
    <property type="entry name" value="PH domain-like"/>
    <property type="match status" value="1"/>
</dbReference>
<name>A0A7M7KKD1_VARDE</name>
<evidence type="ECO:0000256" key="6">
    <source>
        <dbReference type="ARBA" id="ARBA00022553"/>
    </source>
</evidence>
<dbReference type="Gene3D" id="3.30.60.20">
    <property type="match status" value="2"/>
</dbReference>
<dbReference type="InterPro" id="IPR046349">
    <property type="entry name" value="C1-like_sf"/>
</dbReference>
<dbReference type="RefSeq" id="XP_022668083.1">
    <property type="nucleotide sequence ID" value="XM_022812348.1"/>
</dbReference>
<dbReference type="EC" id="2.7.1.107" evidence="15"/>
<feature type="region of interest" description="Disordered" evidence="16">
    <location>
        <begin position="1348"/>
        <end position="1395"/>
    </location>
</feature>
<sequence>MKTRSEVADDCKYFHPTGWKRRYFRLKPRSLYYAKDSKSVIYEEIALSGVSVAEWQVTRGFLATLAKLPGALLGVAGRGGSLGGCPSPHAFTVITPLRQLVLCADSRRHMEEWISALKGVSSSKEFIEDVPPPSAPPRHEIQLQNSITDIAMDEESLPPPPDLSLQGQHSWYVTSHARPTYCNVCREALSGVTFHGLSCEVCKFRAHKRCASKSPNNCKWTTLASVGSEVLEDEEGSPSMPHQWVEGNLPVSSRCWSCERACGSVLRLQDWRCLWCRATVHTACRPVFSLRCPLGLCRVSVIPPVSIHTPSSRTGTGGGWWRGVKPPGCSPLLVFVNSKSGDNQGIKFLRRFKQLLNPAQVFDLMAPNGGPLLGLRLFSAFHTFRILVCGGDGSVSWVLSEIDRLKLHKQCQIGVLPLGTGNDLARVLGWGSVCDDDSQLPQLLEKYERATTKLLDRWSILTYEGPLPMPRKLSQPYSSVGAGQQQQKDGNNEKLLGQKQGGQDQGKRRTQQEPIGAKQTGAEPQQAQIIQAEWDQSISRLEGSVVDHLSKILESDQHCVVISSARVLCETVRDFILKVQSRTECEEIEAKCSVLNDKLDSLLKSLHEEELAHQAIDSRPASQSNVGMMTAVANVAATSVGVPGPSQVHQRVLPSPNVSPSRSPQSNYNNNKNNNNSSINNNNLSNSSGNSSANRNVVSAGEAAVTIVGFTTSGNIASTARDGGRSPNVPPSVIPSKISGCTNLLQREALMCRANSLKKALRQIIEHTERAVDEQNALPDDWRRSADESGATAGGNTSSPLVPGSRRRHSKEGVAIPASRSESVSPVPVAGFPEKGGTDGLQRWQETRKQAEVADGSIVAARTSPASFSPLLGNRYNNSAAIAHDISLASEVFSATAIGGVDRERRDSNTSLSANITGLRRNRGAMAADTNVMQDRCERMATIPSAQSASSLEEATSVASASAGGAGGSSSSRPHTLPILETTPDSPQPARSTTTTMSDSEQPSPVGRSPTSDGSDPDNEGLVGTTPTYSLLQLSSPTASRRISSGSTLKHIGNIAIQLAAAPSLAAGGGSSPGGTGASSGGAGMLQIPSGGARSPDVDVDRRIFPIINPLASLPAWPNLAGESSLVGKALLANADALCAAASPLMDIDDMNMDCFQEKCVMNNYFGIGLDAKIALEFHNKREEHPEKCRSRTKNLMWYGVLGGRELLNKTYKNLEQRVHLECDGHRIALPSLQGIVVLNIPSYGGGSNFWGGSKEDDVFFAPAMDDKILEVVAVFGTVQMAASRVINLQHHRIAQCRSVRITITGTEGVPVQVDGEAWLQPPGCVCIQHKNRTQILCRNRQFESSLKSWNEKQRRPSSGSQCGSKTAPAGSNVIGTSSSSAQPPGKNNSSRQSPLEGAVASIAVSLGPSLSASGNPLDGFFTDNEVNQLSTFIEAASRLVKVIQTISESNPVVDNELWLAASQTSSLLERFFPSGLPAGVADNELGQLRQQLGELISSAKQLQLETKIFIQEKIEDICRLGYENEDALVSASGELERQLKRCLAIRALAHFYDVERLLPLNEEACGLPSQRDSSKRHLPHCGSLAFFRVRLRALKASCLAHSETVPLAKVDPTLSQVPLARCALVPSARSAPTTPDRSEHKSCTAGGPVGQLAALAAPVAEWSSREVLFWLESLHLAEYRDTFLKHDIQGAELVNLERRDLKQLGVAKVRHAKRILKAIRDLTHSTEQRP</sequence>
<dbReference type="InterPro" id="IPR000756">
    <property type="entry name" value="Diacylglycerol_kin_accessory"/>
</dbReference>
<dbReference type="FunCoup" id="A0A7M7KKD1">
    <property type="interactions" value="261"/>
</dbReference>
<feature type="domain" description="SAM" evidence="19">
    <location>
        <begin position="1663"/>
        <end position="1726"/>
    </location>
</feature>
<dbReference type="Pfam" id="PF00781">
    <property type="entry name" value="DAGK_cat"/>
    <property type="match status" value="1"/>
</dbReference>